<proteinExistence type="predicted"/>
<organism evidence="3 4">
    <name type="scientific">Thioalkalivibrio paradoxus ARh 1</name>
    <dbReference type="NCBI Taxonomy" id="713585"/>
    <lineage>
        <taxon>Bacteria</taxon>
        <taxon>Pseudomonadati</taxon>
        <taxon>Pseudomonadota</taxon>
        <taxon>Gammaproteobacteria</taxon>
        <taxon>Chromatiales</taxon>
        <taxon>Ectothiorhodospiraceae</taxon>
        <taxon>Thioalkalivibrio</taxon>
    </lineage>
</organism>
<dbReference type="RefSeq" id="WP_006747261.1">
    <property type="nucleotide sequence ID" value="NZ_CP007029.1"/>
</dbReference>
<dbReference type="InterPro" id="IPR027367">
    <property type="entry name" value="Gly-zipper_YMGG"/>
</dbReference>
<evidence type="ECO:0000256" key="1">
    <source>
        <dbReference type="SAM" id="Coils"/>
    </source>
</evidence>
<evidence type="ECO:0000313" key="4">
    <source>
        <dbReference type="Proteomes" id="UP000005289"/>
    </source>
</evidence>
<dbReference type="STRING" id="713585.THITH_14090"/>
<accession>W0DQT6</accession>
<keyword evidence="1" id="KW-0175">Coiled coil</keyword>
<dbReference type="PROSITE" id="PS51257">
    <property type="entry name" value="PROKAR_LIPOPROTEIN"/>
    <property type="match status" value="1"/>
</dbReference>
<name>W0DQT6_9GAMM</name>
<gene>
    <name evidence="3" type="ORF">THITH_14090</name>
</gene>
<dbReference type="Pfam" id="PF13441">
    <property type="entry name" value="Gly-zipper_YMGG"/>
    <property type="match status" value="1"/>
</dbReference>
<feature type="coiled-coil region" evidence="1">
    <location>
        <begin position="103"/>
        <end position="154"/>
    </location>
</feature>
<dbReference type="KEGG" id="tti:THITH_14090"/>
<evidence type="ECO:0000313" key="3">
    <source>
        <dbReference type="EMBL" id="AHE99205.1"/>
    </source>
</evidence>
<keyword evidence="4" id="KW-1185">Reference proteome</keyword>
<reference evidence="3 4" key="1">
    <citation type="submission" date="2013-12" db="EMBL/GenBank/DDBJ databases">
        <authorList>
            <consortium name="DOE Joint Genome Institute"/>
            <person name="Muyzer G."/>
            <person name="Huntemann M."/>
            <person name="Han J."/>
            <person name="Chen A."/>
            <person name="Kyrpides N."/>
            <person name="Mavromatis K."/>
            <person name="Markowitz V."/>
            <person name="Palaniappan K."/>
            <person name="Ivanova N."/>
            <person name="Schaumberg A."/>
            <person name="Pati A."/>
            <person name="Liolios K."/>
            <person name="Nordberg H.P."/>
            <person name="Cantor M.N."/>
            <person name="Hua S.X."/>
            <person name="Woyke T."/>
        </authorList>
    </citation>
    <scope>NUCLEOTIDE SEQUENCE [LARGE SCALE GENOMIC DNA]</scope>
    <source>
        <strain evidence="3 4">ARh 1</strain>
    </source>
</reference>
<dbReference type="EMBL" id="CP007029">
    <property type="protein sequence ID" value="AHE99205.1"/>
    <property type="molecule type" value="Genomic_DNA"/>
</dbReference>
<protein>
    <recommendedName>
        <fullName evidence="2">YMGG-like Gly-zipper domain-containing protein</fullName>
    </recommendedName>
</protein>
<sequence length="213" mass="23290">MNRLNRIVAAGLVATAVAGCAATDEQRTRAEGAGVGAVVGGLLGYAIDRERGALIGAAIGAGAGYAVGNEIAKRKQAYATTEEFLDAEIARVDEFNRTTTAYNARVRQDIVRLEHEAEQLRARYDSGQVQKAGLQAKRNELQQHIATSRELEETLAAEYEIQTVILQEERANRAADDPYIVRLEREVQALQQNLEALREGSTQLARIDQRLSV</sequence>
<dbReference type="HOGENOM" id="CLU_1259257_0_0_6"/>
<dbReference type="Proteomes" id="UP000005289">
    <property type="component" value="Chromosome"/>
</dbReference>
<feature type="domain" description="YMGG-like Gly-zipper" evidence="2">
    <location>
        <begin position="29"/>
        <end position="69"/>
    </location>
</feature>
<evidence type="ECO:0000259" key="2">
    <source>
        <dbReference type="Pfam" id="PF13441"/>
    </source>
</evidence>
<dbReference type="AlphaFoldDB" id="W0DQT6"/>